<comment type="caution">
    <text evidence="3">The sequence shown here is derived from an EMBL/GenBank/DDBJ whole genome shotgun (WGS) entry which is preliminary data.</text>
</comment>
<evidence type="ECO:0000313" key="3">
    <source>
        <dbReference type="EMBL" id="CAG8450364.1"/>
    </source>
</evidence>
<evidence type="ECO:0000313" key="4">
    <source>
        <dbReference type="Proteomes" id="UP000789405"/>
    </source>
</evidence>
<keyword evidence="1" id="KW-0175">Coiled coil</keyword>
<gene>
    <name evidence="3" type="ORF">DERYTH_LOCUS477</name>
</gene>
<dbReference type="EMBL" id="CAJVPY010000108">
    <property type="protein sequence ID" value="CAG8450364.1"/>
    <property type="molecule type" value="Genomic_DNA"/>
</dbReference>
<reference evidence="3" key="1">
    <citation type="submission" date="2021-06" db="EMBL/GenBank/DDBJ databases">
        <authorList>
            <person name="Kallberg Y."/>
            <person name="Tangrot J."/>
            <person name="Rosling A."/>
        </authorList>
    </citation>
    <scope>NUCLEOTIDE SEQUENCE</scope>
    <source>
        <strain evidence="3">MA453B</strain>
    </source>
</reference>
<dbReference type="AlphaFoldDB" id="A0A9N8VEI1"/>
<protein>
    <submittedName>
        <fullName evidence="3">13104_t:CDS:1</fullName>
    </submittedName>
</protein>
<dbReference type="InterPro" id="IPR038175">
    <property type="entry name" value="CBM21_dom_sf"/>
</dbReference>
<dbReference type="OrthoDB" id="2417019at2759"/>
<dbReference type="Proteomes" id="UP000789405">
    <property type="component" value="Unassembled WGS sequence"/>
</dbReference>
<proteinExistence type="predicted"/>
<feature type="coiled-coil region" evidence="1">
    <location>
        <begin position="242"/>
        <end position="277"/>
    </location>
</feature>
<keyword evidence="4" id="KW-1185">Reference proteome</keyword>
<evidence type="ECO:0000256" key="1">
    <source>
        <dbReference type="SAM" id="Coils"/>
    </source>
</evidence>
<dbReference type="Gene3D" id="2.60.40.2440">
    <property type="entry name" value="Carbohydrate binding type-21 domain"/>
    <property type="match status" value="1"/>
</dbReference>
<accession>A0A9N8VEI1</accession>
<evidence type="ECO:0000256" key="2">
    <source>
        <dbReference type="SAM" id="MobiDB-lite"/>
    </source>
</evidence>
<feature type="region of interest" description="Disordered" evidence="2">
    <location>
        <begin position="152"/>
        <end position="179"/>
    </location>
</feature>
<name>A0A9N8VEI1_9GLOM</name>
<sequence>MSDKIFLKSIKITDENNGSINLYGQVIVQHSSKDKEKIVTIEYTVNSWDTGDSVTALQSSTLSNNQELYYFEISTFKASNTPIYLEFRAQFNVEDITFWADSNYEYLYDEGYPKEFFFHDTAIESTSRNNSTEENSLALNEKHRQLEEELRSLEEERKQNKEERKRRQQEEERRSLEEECEHIEREFNKEIINILYSENNRHEKNIKEFASEETFRRRTTQTNNRRRRTQTKREEELILIEEEQCKLIIEEEERRLREEEELRLIEEEQRRLIIEEEEDR</sequence>
<organism evidence="3 4">
    <name type="scientific">Dentiscutata erythropus</name>
    <dbReference type="NCBI Taxonomy" id="1348616"/>
    <lineage>
        <taxon>Eukaryota</taxon>
        <taxon>Fungi</taxon>
        <taxon>Fungi incertae sedis</taxon>
        <taxon>Mucoromycota</taxon>
        <taxon>Glomeromycotina</taxon>
        <taxon>Glomeromycetes</taxon>
        <taxon>Diversisporales</taxon>
        <taxon>Gigasporaceae</taxon>
        <taxon>Dentiscutata</taxon>
    </lineage>
</organism>